<dbReference type="FunFam" id="3.80.10.10:FF:000062">
    <property type="entry name" value="protein STRUBBELIG-RECEPTOR FAMILY 3"/>
    <property type="match status" value="1"/>
</dbReference>
<keyword evidence="2" id="KW-0433">Leucine-rich repeat</keyword>
<dbReference type="Proteomes" id="UP000501690">
    <property type="component" value="Linkage Group LG8"/>
</dbReference>
<keyword evidence="9" id="KW-0325">Glycoprotein</keyword>
<evidence type="ECO:0000256" key="5">
    <source>
        <dbReference type="ARBA" id="ARBA00022737"/>
    </source>
</evidence>
<keyword evidence="5" id="KW-0677">Repeat</keyword>
<dbReference type="InterPro" id="IPR000719">
    <property type="entry name" value="Prot_kinase_dom"/>
</dbReference>
<keyword evidence="15" id="KW-1185">Reference proteome</keyword>
<feature type="transmembrane region" description="Helical" evidence="11">
    <location>
        <begin position="269"/>
        <end position="292"/>
    </location>
</feature>
<dbReference type="Pfam" id="PF08263">
    <property type="entry name" value="LRRNT_2"/>
    <property type="match status" value="1"/>
</dbReference>
<evidence type="ECO:0000256" key="9">
    <source>
        <dbReference type="ARBA" id="ARBA00023180"/>
    </source>
</evidence>
<evidence type="ECO:0000313" key="14">
    <source>
        <dbReference type="EMBL" id="QCE02202.1"/>
    </source>
</evidence>
<feature type="region of interest" description="Disordered" evidence="10">
    <location>
        <begin position="303"/>
        <end position="329"/>
    </location>
</feature>
<dbReference type="GO" id="GO:0005524">
    <property type="term" value="F:ATP binding"/>
    <property type="evidence" value="ECO:0007669"/>
    <property type="project" value="InterPro"/>
</dbReference>
<dbReference type="Pfam" id="PF13855">
    <property type="entry name" value="LRR_8"/>
    <property type="match status" value="1"/>
</dbReference>
<dbReference type="InterPro" id="IPR001611">
    <property type="entry name" value="Leu-rich_rpt"/>
</dbReference>
<evidence type="ECO:0000256" key="3">
    <source>
        <dbReference type="ARBA" id="ARBA00022692"/>
    </source>
</evidence>
<comment type="subcellular location">
    <subcellularLocation>
        <location evidence="1">Membrane</location>
    </subcellularLocation>
</comment>
<evidence type="ECO:0000256" key="12">
    <source>
        <dbReference type="SAM" id="SignalP"/>
    </source>
</evidence>
<keyword evidence="4 12" id="KW-0732">Signal</keyword>
<evidence type="ECO:0000259" key="13">
    <source>
        <dbReference type="PROSITE" id="PS50011"/>
    </source>
</evidence>
<dbReference type="PROSITE" id="PS51450">
    <property type="entry name" value="LRR"/>
    <property type="match status" value="1"/>
</dbReference>
<evidence type="ECO:0000256" key="7">
    <source>
        <dbReference type="ARBA" id="ARBA00023136"/>
    </source>
</evidence>
<feature type="compositionally biased region" description="Polar residues" evidence="10">
    <location>
        <begin position="239"/>
        <end position="261"/>
    </location>
</feature>
<dbReference type="SUPFAM" id="SSF56112">
    <property type="entry name" value="Protein kinase-like (PK-like)"/>
    <property type="match status" value="1"/>
</dbReference>
<dbReference type="FunFam" id="3.30.200.20:FF:000125">
    <property type="entry name" value="Protein STRUBBELIG-RECEPTOR FAMILY 8"/>
    <property type="match status" value="1"/>
</dbReference>
<name>A0A4D6MNJ7_VIGUN</name>
<evidence type="ECO:0000256" key="6">
    <source>
        <dbReference type="ARBA" id="ARBA00022989"/>
    </source>
</evidence>
<dbReference type="EMBL" id="CP039352">
    <property type="protein sequence ID" value="QCE02202.1"/>
    <property type="molecule type" value="Genomic_DNA"/>
</dbReference>
<evidence type="ECO:0000313" key="15">
    <source>
        <dbReference type="Proteomes" id="UP000501690"/>
    </source>
</evidence>
<dbReference type="InterPro" id="IPR032675">
    <property type="entry name" value="LRR_dom_sf"/>
</dbReference>
<dbReference type="Pfam" id="PF00560">
    <property type="entry name" value="LRR_1"/>
    <property type="match status" value="2"/>
</dbReference>
<dbReference type="InterPro" id="IPR011009">
    <property type="entry name" value="Kinase-like_dom_sf"/>
</dbReference>
<evidence type="ECO:0000256" key="1">
    <source>
        <dbReference type="ARBA" id="ARBA00004370"/>
    </source>
</evidence>
<dbReference type="GO" id="GO:0016020">
    <property type="term" value="C:membrane"/>
    <property type="evidence" value="ECO:0007669"/>
    <property type="project" value="UniProtKB-SubCell"/>
</dbReference>
<evidence type="ECO:0000256" key="8">
    <source>
        <dbReference type="ARBA" id="ARBA00023170"/>
    </source>
</evidence>
<evidence type="ECO:0000256" key="10">
    <source>
        <dbReference type="SAM" id="MobiDB-lite"/>
    </source>
</evidence>
<keyword evidence="3 11" id="KW-0812">Transmembrane</keyword>
<keyword evidence="8" id="KW-0675">Receptor</keyword>
<feature type="chain" id="PRO_5020036756" evidence="12">
    <location>
        <begin position="25"/>
        <end position="599"/>
    </location>
</feature>
<dbReference type="PANTHER" id="PTHR48056">
    <property type="entry name" value="LRR RECEPTOR-LIKE SERINE/THREONINE-PROTEIN KINASE-RELATED"/>
    <property type="match status" value="1"/>
</dbReference>
<feature type="domain" description="Protein kinase" evidence="13">
    <location>
        <begin position="395"/>
        <end position="599"/>
    </location>
</feature>
<dbReference type="Gene3D" id="3.80.10.10">
    <property type="entry name" value="Ribonuclease Inhibitor"/>
    <property type="match status" value="1"/>
</dbReference>
<gene>
    <name evidence="14" type="ORF">DEO72_LG8g213</name>
</gene>
<dbReference type="Gene3D" id="3.30.200.20">
    <property type="entry name" value="Phosphorylase Kinase, domain 1"/>
    <property type="match status" value="1"/>
</dbReference>
<evidence type="ECO:0000256" key="11">
    <source>
        <dbReference type="SAM" id="Phobius"/>
    </source>
</evidence>
<protein>
    <submittedName>
        <fullName evidence="14">Protein brassinosteroid insensitive 1</fullName>
    </submittedName>
</protein>
<evidence type="ECO:0000256" key="2">
    <source>
        <dbReference type="ARBA" id="ARBA00022614"/>
    </source>
</evidence>
<accession>A0A4D6MNJ7</accession>
<feature type="region of interest" description="Disordered" evidence="10">
    <location>
        <begin position="238"/>
        <end position="265"/>
    </location>
</feature>
<dbReference type="PROSITE" id="PS50011">
    <property type="entry name" value="PROTEIN_KINASE_DOM"/>
    <property type="match status" value="1"/>
</dbReference>
<dbReference type="GO" id="GO:0004672">
    <property type="term" value="F:protein kinase activity"/>
    <property type="evidence" value="ECO:0007669"/>
    <property type="project" value="InterPro"/>
</dbReference>
<keyword evidence="6 11" id="KW-1133">Transmembrane helix</keyword>
<sequence length="599" mass="65148">MHHNLNLARLWLALLAVSTTSVHCKTSSEDVSALNVMYSSLNSPSKLSGWKSSGGDPCGDSWEGIKCSGSSVTEIKLSGMGLTGSMGYQLASLSSVTYFDLSNNNLKGEIPYQLPPKARNIDLSKNGFSGSMPYSFSQMNGLTSLNLAHNQLQNQLGDIFGKLGKLKQLDVSFNSLSGDLPQSLKSLKSLKKLHLQNNQFTGSITVLAKLPLEDLNIENNKFTGSVPEELKKVNKLRTGGNSLSKGQGSPSRPGTPSTNQSMKKKEKSVISGVAIAGIVIGVLAVIIILLALCKRKSSKPSSHFIDEEKHSQGSSSFVTSQELPKDSGFNSVDSTSIDVKTLQKSPSIGVRSSVSDCVQSFNDNEFANRMNARRSTSIRVTTFSLAELYSATANFTSARVLGEGSIGCVYRAKYSDGKVLAVKKINPSLLHDAPSEEFSQIVSTLTKLHHPNIVELVGYCSEKEHVLIYDYFRNGSLHGYLHLADDFSNPLTWNTRIRIALGTARAIEYLHDICSPPLLHKNIKSSNILLDNDLNPRLSDNGFASFHQRTSQNLGTGYNAPECTKPSAFTQKSDVYSFGVVMLELLSGRMAFDRWVLTA</sequence>
<reference evidence="14 15" key="1">
    <citation type="submission" date="2019-04" db="EMBL/GenBank/DDBJ databases">
        <title>An improved genome assembly and genetic linkage map for asparagus bean, Vigna unguiculata ssp. sesquipedialis.</title>
        <authorList>
            <person name="Xia Q."/>
            <person name="Zhang R."/>
            <person name="Dong Y."/>
        </authorList>
    </citation>
    <scope>NUCLEOTIDE SEQUENCE [LARGE SCALE GENOMIC DNA]</scope>
    <source>
        <tissue evidence="14">Leaf</tissue>
    </source>
</reference>
<dbReference type="InterPro" id="IPR050647">
    <property type="entry name" value="Plant_LRR-RLKs"/>
</dbReference>
<feature type="compositionally biased region" description="Polar residues" evidence="10">
    <location>
        <begin position="312"/>
        <end position="329"/>
    </location>
</feature>
<organism evidence="14 15">
    <name type="scientific">Vigna unguiculata</name>
    <name type="common">Cowpea</name>
    <dbReference type="NCBI Taxonomy" id="3917"/>
    <lineage>
        <taxon>Eukaryota</taxon>
        <taxon>Viridiplantae</taxon>
        <taxon>Streptophyta</taxon>
        <taxon>Embryophyta</taxon>
        <taxon>Tracheophyta</taxon>
        <taxon>Spermatophyta</taxon>
        <taxon>Magnoliopsida</taxon>
        <taxon>eudicotyledons</taxon>
        <taxon>Gunneridae</taxon>
        <taxon>Pentapetalae</taxon>
        <taxon>rosids</taxon>
        <taxon>fabids</taxon>
        <taxon>Fabales</taxon>
        <taxon>Fabaceae</taxon>
        <taxon>Papilionoideae</taxon>
        <taxon>50 kb inversion clade</taxon>
        <taxon>NPAAA clade</taxon>
        <taxon>indigoferoid/millettioid clade</taxon>
        <taxon>Phaseoleae</taxon>
        <taxon>Vigna</taxon>
    </lineage>
</organism>
<proteinExistence type="predicted"/>
<dbReference type="AlphaFoldDB" id="A0A4D6MNJ7"/>
<dbReference type="PANTHER" id="PTHR48056:SF44">
    <property type="entry name" value="RECEPTOR PROTEIN KINASE CLAVATA1"/>
    <property type="match status" value="1"/>
</dbReference>
<dbReference type="Gene3D" id="1.10.510.10">
    <property type="entry name" value="Transferase(Phosphotransferase) domain 1"/>
    <property type="match status" value="1"/>
</dbReference>
<dbReference type="InterPro" id="IPR001245">
    <property type="entry name" value="Ser-Thr/Tyr_kinase_cat_dom"/>
</dbReference>
<feature type="signal peptide" evidence="12">
    <location>
        <begin position="1"/>
        <end position="24"/>
    </location>
</feature>
<dbReference type="GO" id="GO:0033612">
    <property type="term" value="F:receptor serine/threonine kinase binding"/>
    <property type="evidence" value="ECO:0007669"/>
    <property type="project" value="TreeGrafter"/>
</dbReference>
<dbReference type="InterPro" id="IPR013210">
    <property type="entry name" value="LRR_N_plant-typ"/>
</dbReference>
<keyword evidence="7 11" id="KW-0472">Membrane</keyword>
<dbReference type="Pfam" id="PF07714">
    <property type="entry name" value="PK_Tyr_Ser-Thr"/>
    <property type="match status" value="1"/>
</dbReference>
<dbReference type="SUPFAM" id="SSF52058">
    <property type="entry name" value="L domain-like"/>
    <property type="match status" value="1"/>
</dbReference>
<evidence type="ECO:0000256" key="4">
    <source>
        <dbReference type="ARBA" id="ARBA00022729"/>
    </source>
</evidence>